<dbReference type="SUPFAM" id="SSF56935">
    <property type="entry name" value="Porins"/>
    <property type="match status" value="1"/>
</dbReference>
<organism evidence="2 3">
    <name type="scientific">Phaeodactylibacter luteus</name>
    <dbReference type="NCBI Taxonomy" id="1564516"/>
    <lineage>
        <taxon>Bacteria</taxon>
        <taxon>Pseudomonadati</taxon>
        <taxon>Bacteroidota</taxon>
        <taxon>Saprospiria</taxon>
        <taxon>Saprospirales</taxon>
        <taxon>Haliscomenobacteraceae</taxon>
        <taxon>Phaeodactylibacter</taxon>
    </lineage>
</organism>
<name>A0A5C6RJ94_9BACT</name>
<proteinExistence type="predicted"/>
<gene>
    <name evidence="2" type="ORF">FRY97_13985</name>
</gene>
<keyword evidence="1" id="KW-0732">Signal</keyword>
<accession>A0A5C6RJ94</accession>
<dbReference type="Proteomes" id="UP000321580">
    <property type="component" value="Unassembled WGS sequence"/>
</dbReference>
<dbReference type="OrthoDB" id="5383458at2"/>
<protein>
    <recommendedName>
        <fullName evidence="4">Alginate export domain-containing protein</fullName>
    </recommendedName>
</protein>
<dbReference type="RefSeq" id="WP_147168172.1">
    <property type="nucleotide sequence ID" value="NZ_VOOR01000029.1"/>
</dbReference>
<dbReference type="AlphaFoldDB" id="A0A5C6RJ94"/>
<comment type="caution">
    <text evidence="2">The sequence shown here is derived from an EMBL/GenBank/DDBJ whole genome shotgun (WGS) entry which is preliminary data.</text>
</comment>
<feature type="chain" id="PRO_5023027994" description="Alginate export domain-containing protein" evidence="1">
    <location>
        <begin position="24"/>
        <end position="397"/>
    </location>
</feature>
<evidence type="ECO:0000256" key="1">
    <source>
        <dbReference type="SAM" id="SignalP"/>
    </source>
</evidence>
<reference evidence="2 3" key="1">
    <citation type="submission" date="2019-08" db="EMBL/GenBank/DDBJ databases">
        <title>Genome of Phaeodactylibacter luteus.</title>
        <authorList>
            <person name="Bowman J.P."/>
        </authorList>
    </citation>
    <scope>NUCLEOTIDE SEQUENCE [LARGE SCALE GENOMIC DNA]</scope>
    <source>
        <strain evidence="2 3">KCTC 42180</strain>
    </source>
</reference>
<evidence type="ECO:0000313" key="3">
    <source>
        <dbReference type="Proteomes" id="UP000321580"/>
    </source>
</evidence>
<keyword evidence="3" id="KW-1185">Reference proteome</keyword>
<dbReference type="EMBL" id="VOOR01000029">
    <property type="protein sequence ID" value="TXB62496.1"/>
    <property type="molecule type" value="Genomic_DNA"/>
</dbReference>
<evidence type="ECO:0000313" key="2">
    <source>
        <dbReference type="EMBL" id="TXB62496.1"/>
    </source>
</evidence>
<sequence>MRYGAKIGATALLLALGILSLCAQEAEPRSWSVNGYLKQMQALLFFKDAYPSLQQGQLVDTFLQDNLIHHRLNFRWQPAKHLRVRADLRTRIFYGDLVRATPDYGAAIDDVNNDYFDWSAVLFSQGAWAMHTMLDRAYVEYGKGALEVRLGRQRINWGISTVWNPNDVFNAFAFTDFDYEERPGSDALRLKYYTGFASSLELAANVFDDWSSAVIAGLWKFNHWAYDFQLMGGYARGDWVIGGGWAGNLGNAGLKGEGTLFVPSGGGRTALAATVGVDYAFPNAVYSSLGYLYNSEGQTEGTITGLFDFELSARNLYPYRHALFGQSGYPVTPLFNAGLAVIYSPVRAHALFINPTLTYSLGQNWDLDMVGQLAFDREEGRFQGPLQALFLRLKWSY</sequence>
<evidence type="ECO:0008006" key="4">
    <source>
        <dbReference type="Google" id="ProtNLM"/>
    </source>
</evidence>
<feature type="signal peptide" evidence="1">
    <location>
        <begin position="1"/>
        <end position="23"/>
    </location>
</feature>